<dbReference type="SUPFAM" id="SSF47473">
    <property type="entry name" value="EF-hand"/>
    <property type="match status" value="1"/>
</dbReference>
<feature type="domain" description="EF-hand" evidence="2">
    <location>
        <begin position="42"/>
        <end position="77"/>
    </location>
</feature>
<dbReference type="InterPro" id="IPR002048">
    <property type="entry name" value="EF_hand_dom"/>
</dbReference>
<dbReference type="RefSeq" id="WP_212537478.1">
    <property type="nucleotide sequence ID" value="NZ_JAGTUU010000006.1"/>
</dbReference>
<name>A0A8J7WDC3_9RHOB</name>
<dbReference type="AlphaFoldDB" id="A0A8J7WDC3"/>
<dbReference type="EMBL" id="JAGTUU010000006">
    <property type="protein sequence ID" value="MBS0125510.1"/>
    <property type="molecule type" value="Genomic_DNA"/>
</dbReference>
<evidence type="ECO:0000313" key="4">
    <source>
        <dbReference type="Proteomes" id="UP000681356"/>
    </source>
</evidence>
<keyword evidence="1" id="KW-0732">Signal</keyword>
<keyword evidence="4" id="KW-1185">Reference proteome</keyword>
<evidence type="ECO:0000313" key="3">
    <source>
        <dbReference type="EMBL" id="MBS0125510.1"/>
    </source>
</evidence>
<protein>
    <submittedName>
        <fullName evidence="3">EF-hand domain-containing protein</fullName>
    </submittedName>
</protein>
<evidence type="ECO:0000259" key="2">
    <source>
        <dbReference type="PROSITE" id="PS50222"/>
    </source>
</evidence>
<dbReference type="Gene3D" id="1.10.238.10">
    <property type="entry name" value="EF-hand"/>
    <property type="match status" value="1"/>
</dbReference>
<dbReference type="PROSITE" id="PS00018">
    <property type="entry name" value="EF_HAND_1"/>
    <property type="match status" value="2"/>
</dbReference>
<dbReference type="Pfam" id="PF13202">
    <property type="entry name" value="EF-hand_5"/>
    <property type="match status" value="2"/>
</dbReference>
<feature type="chain" id="PRO_5035263045" evidence="1">
    <location>
        <begin position="18"/>
        <end position="146"/>
    </location>
</feature>
<organism evidence="3 4">
    <name type="scientific">Thetidibacter halocola</name>
    <dbReference type="NCBI Taxonomy" id="2827239"/>
    <lineage>
        <taxon>Bacteria</taxon>
        <taxon>Pseudomonadati</taxon>
        <taxon>Pseudomonadota</taxon>
        <taxon>Alphaproteobacteria</taxon>
        <taxon>Rhodobacterales</taxon>
        <taxon>Roseobacteraceae</taxon>
        <taxon>Thetidibacter</taxon>
    </lineage>
</organism>
<accession>A0A8J7WDC3</accession>
<dbReference type="GO" id="GO:0005509">
    <property type="term" value="F:calcium ion binding"/>
    <property type="evidence" value="ECO:0007669"/>
    <property type="project" value="InterPro"/>
</dbReference>
<proteinExistence type="predicted"/>
<sequence length="146" mass="15653">MIRMTLALILLAAPAFAQQGNPGAHFVENWDLDADGQVTVEEATERRGDVFLTFDANEDGFLDADEYVLFDEARANDMADNGGAQGHGGKGMMNAANGMKLDVNDMDGDGKVSRDEFLTQAATWIAGMDRNGDGVVTTDDFGPMKS</sequence>
<comment type="caution">
    <text evidence="3">The sequence shown here is derived from an EMBL/GenBank/DDBJ whole genome shotgun (WGS) entry which is preliminary data.</text>
</comment>
<reference evidence="3" key="1">
    <citation type="submission" date="2021-04" db="EMBL/GenBank/DDBJ databases">
        <authorList>
            <person name="Yoon J."/>
        </authorList>
    </citation>
    <scope>NUCLEOTIDE SEQUENCE</scope>
    <source>
        <strain evidence="3">KMU-90</strain>
    </source>
</reference>
<feature type="signal peptide" evidence="1">
    <location>
        <begin position="1"/>
        <end position="17"/>
    </location>
</feature>
<evidence type="ECO:0000256" key="1">
    <source>
        <dbReference type="SAM" id="SignalP"/>
    </source>
</evidence>
<gene>
    <name evidence="3" type="ORF">KB874_15590</name>
</gene>
<dbReference type="InterPro" id="IPR011992">
    <property type="entry name" value="EF-hand-dom_pair"/>
</dbReference>
<dbReference type="Proteomes" id="UP000681356">
    <property type="component" value="Unassembled WGS sequence"/>
</dbReference>
<dbReference type="InterPro" id="IPR018247">
    <property type="entry name" value="EF_Hand_1_Ca_BS"/>
</dbReference>
<dbReference type="PROSITE" id="PS50222">
    <property type="entry name" value="EF_HAND_2"/>
    <property type="match status" value="1"/>
</dbReference>